<dbReference type="PANTHER" id="PTHR10655">
    <property type="entry name" value="LYSOPHOSPHOLIPASE-RELATED"/>
    <property type="match status" value="1"/>
</dbReference>
<comment type="caution">
    <text evidence="4">The sequence shown here is derived from an EMBL/GenBank/DDBJ whole genome shotgun (WGS) entry which is preliminary data.</text>
</comment>
<keyword evidence="2" id="KW-0378">Hydrolase</keyword>
<dbReference type="AlphaFoldDB" id="A0A0W0S451"/>
<dbReference type="SUPFAM" id="SSF53474">
    <property type="entry name" value="alpha/beta-Hydrolases"/>
    <property type="match status" value="1"/>
</dbReference>
<dbReference type="GO" id="GO:0016787">
    <property type="term" value="F:hydrolase activity"/>
    <property type="evidence" value="ECO:0007669"/>
    <property type="project" value="UniProtKB-KW"/>
</dbReference>
<sequence>MLNAYIKEPEQQAQACVIWMHGLGADASDMSGLASQLMLDGTSIRHVFLNAPMRPVTINNGIAMRAWYDIYDLKFTNREDQQGILDSEEQILKIVHAQIGQGMPSNKIFLAGFSQGGAMALHTALQMAVPIGGVIALSAYLPLALACKPVLKTDTPIFFGYGTYDTIVLPVWSKLTIDWLLEKTYHNLTWHDYPMEHAICAEEIKDLSEWLANLVKGVSK</sequence>
<protein>
    <submittedName>
        <fullName evidence="4">Carboxylesterase/phospholipase</fullName>
    </submittedName>
</protein>
<dbReference type="Gene3D" id="3.40.50.1820">
    <property type="entry name" value="alpha/beta hydrolase"/>
    <property type="match status" value="1"/>
</dbReference>
<evidence type="ECO:0000259" key="3">
    <source>
        <dbReference type="Pfam" id="PF02230"/>
    </source>
</evidence>
<dbReference type="InterPro" id="IPR029058">
    <property type="entry name" value="AB_hydrolase_fold"/>
</dbReference>
<dbReference type="EMBL" id="LNXV01000034">
    <property type="protein sequence ID" value="KTC77881.1"/>
    <property type="molecule type" value="Genomic_DNA"/>
</dbReference>
<accession>A0A0W0S451</accession>
<keyword evidence="5" id="KW-1185">Reference proteome</keyword>
<dbReference type="InterPro" id="IPR050565">
    <property type="entry name" value="LYPA1-2/EST-like"/>
</dbReference>
<evidence type="ECO:0000256" key="1">
    <source>
        <dbReference type="ARBA" id="ARBA00006499"/>
    </source>
</evidence>
<reference evidence="4 5" key="1">
    <citation type="submission" date="2015-11" db="EMBL/GenBank/DDBJ databases">
        <title>Genomic analysis of 38 Legionella species identifies large and diverse effector repertoires.</title>
        <authorList>
            <person name="Burstein D."/>
            <person name="Amaro F."/>
            <person name="Zusman T."/>
            <person name="Lifshitz Z."/>
            <person name="Cohen O."/>
            <person name="Gilbert J.A."/>
            <person name="Pupko T."/>
            <person name="Shuman H.A."/>
            <person name="Segal G."/>
        </authorList>
    </citation>
    <scope>NUCLEOTIDE SEQUENCE [LARGE SCALE GENOMIC DNA]</scope>
    <source>
        <strain evidence="4 5">ATCC 43878</strain>
    </source>
</reference>
<dbReference type="PATRIC" id="fig|29422.6.peg.2941"/>
<dbReference type="STRING" id="29422.Lbru_2774"/>
<evidence type="ECO:0000313" key="4">
    <source>
        <dbReference type="EMBL" id="KTC77881.1"/>
    </source>
</evidence>
<evidence type="ECO:0000256" key="2">
    <source>
        <dbReference type="ARBA" id="ARBA00022801"/>
    </source>
</evidence>
<feature type="domain" description="Phospholipase/carboxylesterase/thioesterase" evidence="3">
    <location>
        <begin position="4"/>
        <end position="212"/>
    </location>
</feature>
<gene>
    <name evidence="4" type="ORF">Lbru_2774</name>
</gene>
<dbReference type="PANTHER" id="PTHR10655:SF17">
    <property type="entry name" value="LYSOPHOSPHOLIPASE-LIKE PROTEIN 1"/>
    <property type="match status" value="1"/>
</dbReference>
<comment type="similarity">
    <text evidence="1">Belongs to the AB hydrolase superfamily. AB hydrolase 2 family.</text>
</comment>
<evidence type="ECO:0000313" key="5">
    <source>
        <dbReference type="Proteomes" id="UP000054742"/>
    </source>
</evidence>
<proteinExistence type="inferred from homology"/>
<organism evidence="4 5">
    <name type="scientific">Legionella brunensis</name>
    <dbReference type="NCBI Taxonomy" id="29422"/>
    <lineage>
        <taxon>Bacteria</taxon>
        <taxon>Pseudomonadati</taxon>
        <taxon>Pseudomonadota</taxon>
        <taxon>Gammaproteobacteria</taxon>
        <taxon>Legionellales</taxon>
        <taxon>Legionellaceae</taxon>
        <taxon>Legionella</taxon>
    </lineage>
</organism>
<dbReference type="InterPro" id="IPR003140">
    <property type="entry name" value="PLipase/COase/thioEstase"/>
</dbReference>
<dbReference type="Proteomes" id="UP000054742">
    <property type="component" value="Unassembled WGS sequence"/>
</dbReference>
<dbReference type="Pfam" id="PF02230">
    <property type="entry name" value="Abhydrolase_2"/>
    <property type="match status" value="1"/>
</dbReference>
<name>A0A0W0S451_9GAMM</name>